<evidence type="ECO:0000256" key="6">
    <source>
        <dbReference type="ARBA" id="ARBA00022989"/>
    </source>
</evidence>
<dbReference type="Pfam" id="PF00664">
    <property type="entry name" value="ABC_membrane"/>
    <property type="match status" value="1"/>
</dbReference>
<proteinExistence type="predicted"/>
<reference evidence="12 15" key="1">
    <citation type="journal article" date="2015" name="Int. J. Syst. Evol. Microbiol.">
        <title>Algibacter amylolyticus sp. nov., isolated from intertidal sediment.</title>
        <authorList>
            <person name="Zhang D.C."/>
            <person name="Wu J."/>
            <person name="Neuner K."/>
            <person name="Yao J."/>
            <person name="Margesin R."/>
        </authorList>
    </citation>
    <scope>NUCLEOTIDE SEQUENCE [LARGE SCALE GENOMIC DNA]</scope>
    <source>
        <strain evidence="12 15">RU-4-M-4</strain>
    </source>
</reference>
<dbReference type="Pfam" id="PF00005">
    <property type="entry name" value="ABC_tran"/>
    <property type="match status" value="1"/>
</dbReference>
<feature type="transmembrane region" description="Helical" evidence="8">
    <location>
        <begin position="408"/>
        <end position="428"/>
    </location>
</feature>
<dbReference type="PROSITE" id="PS50990">
    <property type="entry name" value="PEPTIDASE_C39"/>
    <property type="match status" value="1"/>
</dbReference>
<evidence type="ECO:0000256" key="3">
    <source>
        <dbReference type="ARBA" id="ARBA00022741"/>
    </source>
</evidence>
<dbReference type="EMBL" id="VWRS01000014">
    <property type="protein sequence ID" value="KAA5820559.1"/>
    <property type="molecule type" value="Genomic_DNA"/>
</dbReference>
<dbReference type="EMBL" id="VMBF01000014">
    <property type="protein sequence ID" value="TSJ71232.1"/>
    <property type="molecule type" value="Genomic_DNA"/>
</dbReference>
<evidence type="ECO:0000256" key="7">
    <source>
        <dbReference type="ARBA" id="ARBA00023136"/>
    </source>
</evidence>
<dbReference type="Gene3D" id="3.90.70.10">
    <property type="entry name" value="Cysteine proteinases"/>
    <property type="match status" value="1"/>
</dbReference>
<comment type="subcellular location">
    <subcellularLocation>
        <location evidence="1">Cell membrane</location>
        <topology evidence="1">Multi-pass membrane protein</topology>
    </subcellularLocation>
</comment>
<dbReference type="PROSITE" id="PS50929">
    <property type="entry name" value="ABC_TM1F"/>
    <property type="match status" value="1"/>
</dbReference>
<evidence type="ECO:0000313" key="12">
    <source>
        <dbReference type="EMBL" id="KAA5820559.1"/>
    </source>
</evidence>
<feature type="domain" description="Peptidase C39" evidence="11">
    <location>
        <begin position="5"/>
        <end position="134"/>
    </location>
</feature>
<keyword evidence="5 12" id="KW-0067">ATP-binding</keyword>
<dbReference type="PANTHER" id="PTHR43394">
    <property type="entry name" value="ATP-DEPENDENT PERMEASE MDL1, MITOCHONDRIAL"/>
    <property type="match status" value="1"/>
</dbReference>
<keyword evidence="3" id="KW-0547">Nucleotide-binding</keyword>
<dbReference type="AlphaFoldDB" id="A0A5M7AT04"/>
<feature type="transmembrane region" description="Helical" evidence="8">
    <location>
        <begin position="381"/>
        <end position="402"/>
    </location>
</feature>
<evidence type="ECO:0000313" key="13">
    <source>
        <dbReference type="EMBL" id="TSJ71232.1"/>
    </source>
</evidence>
<evidence type="ECO:0000256" key="8">
    <source>
        <dbReference type="SAM" id="Phobius"/>
    </source>
</evidence>
<name>A0A5M7AT04_9FLAO</name>
<dbReference type="Proteomes" id="UP000322315">
    <property type="component" value="Unassembled WGS sequence"/>
</dbReference>
<dbReference type="GO" id="GO:0005524">
    <property type="term" value="F:ATP binding"/>
    <property type="evidence" value="ECO:0007669"/>
    <property type="project" value="UniProtKB-KW"/>
</dbReference>
<feature type="transmembrane region" description="Helical" evidence="8">
    <location>
        <begin position="303"/>
        <end position="324"/>
    </location>
</feature>
<organism evidence="12 15">
    <name type="scientific">Algibacter amylolyticus</name>
    <dbReference type="NCBI Taxonomy" id="1608400"/>
    <lineage>
        <taxon>Bacteria</taxon>
        <taxon>Pseudomonadati</taxon>
        <taxon>Bacteroidota</taxon>
        <taxon>Flavobacteriia</taxon>
        <taxon>Flavobacteriales</taxon>
        <taxon>Flavobacteriaceae</taxon>
        <taxon>Algibacter</taxon>
    </lineage>
</organism>
<feature type="transmembrane region" description="Helical" evidence="8">
    <location>
        <begin position="488"/>
        <end position="508"/>
    </location>
</feature>
<dbReference type="PANTHER" id="PTHR43394:SF1">
    <property type="entry name" value="ATP-BINDING CASSETTE SUB-FAMILY B MEMBER 10, MITOCHONDRIAL"/>
    <property type="match status" value="1"/>
</dbReference>
<dbReference type="SUPFAM" id="SSF52540">
    <property type="entry name" value="P-loop containing nucleoside triphosphate hydrolases"/>
    <property type="match status" value="1"/>
</dbReference>
<evidence type="ECO:0000313" key="15">
    <source>
        <dbReference type="Proteomes" id="UP000322315"/>
    </source>
</evidence>
<evidence type="ECO:0000256" key="4">
    <source>
        <dbReference type="ARBA" id="ARBA00022801"/>
    </source>
</evidence>
<dbReference type="Pfam" id="PF03412">
    <property type="entry name" value="Peptidase_C39"/>
    <property type="match status" value="1"/>
</dbReference>
<dbReference type="GO" id="GO:0016887">
    <property type="term" value="F:ATP hydrolysis activity"/>
    <property type="evidence" value="ECO:0007669"/>
    <property type="project" value="InterPro"/>
</dbReference>
<keyword evidence="6 8" id="KW-1133">Transmembrane helix</keyword>
<dbReference type="GO" id="GO:0005886">
    <property type="term" value="C:plasma membrane"/>
    <property type="evidence" value="ECO:0007669"/>
    <property type="project" value="UniProtKB-SubCell"/>
</dbReference>
<dbReference type="Gene3D" id="1.20.1560.10">
    <property type="entry name" value="ABC transporter type 1, transmembrane domain"/>
    <property type="match status" value="1"/>
</dbReference>
<dbReference type="GO" id="GO:0015421">
    <property type="term" value="F:ABC-type oligopeptide transporter activity"/>
    <property type="evidence" value="ECO:0007669"/>
    <property type="project" value="TreeGrafter"/>
</dbReference>
<dbReference type="SUPFAM" id="SSF90123">
    <property type="entry name" value="ABC transporter transmembrane region"/>
    <property type="match status" value="1"/>
</dbReference>
<keyword evidence="14" id="KW-1185">Reference proteome</keyword>
<dbReference type="Proteomes" id="UP000315145">
    <property type="component" value="Unassembled WGS sequence"/>
</dbReference>
<dbReference type="InterPro" id="IPR039421">
    <property type="entry name" value="Type_1_exporter"/>
</dbReference>
<dbReference type="InterPro" id="IPR003593">
    <property type="entry name" value="AAA+_ATPase"/>
</dbReference>
<dbReference type="GO" id="GO:0008233">
    <property type="term" value="F:peptidase activity"/>
    <property type="evidence" value="ECO:0007669"/>
    <property type="project" value="InterPro"/>
</dbReference>
<reference evidence="12" key="3">
    <citation type="submission" date="2019-09" db="EMBL/GenBank/DDBJ databases">
        <authorList>
            <person name="Zhang D.-C."/>
        </authorList>
    </citation>
    <scope>NUCLEOTIDE SEQUENCE</scope>
    <source>
        <strain evidence="12">RU-4-M-4</strain>
    </source>
</reference>
<evidence type="ECO:0000256" key="5">
    <source>
        <dbReference type="ARBA" id="ARBA00022840"/>
    </source>
</evidence>
<comment type="caution">
    <text evidence="12">The sequence shown here is derived from an EMBL/GenBank/DDBJ whole genome shotgun (WGS) entry which is preliminary data.</text>
</comment>
<evidence type="ECO:0000256" key="2">
    <source>
        <dbReference type="ARBA" id="ARBA00022692"/>
    </source>
</evidence>
<reference evidence="13 14" key="2">
    <citation type="submission" date="2019-07" db="EMBL/GenBank/DDBJ databases">
        <title>Algibacter marinivivus sp. nov., isolated from the surface of a marine red alga.</title>
        <authorList>
            <person name="Zhong X."/>
            <person name="Xu W."/>
            <person name="Zhang Y."/>
            <person name="Zhang Q."/>
            <person name="Du Z."/>
        </authorList>
    </citation>
    <scope>NUCLEOTIDE SEQUENCE [LARGE SCALE GENOMIC DNA]</scope>
    <source>
        <strain evidence="13 14">RU-4-M-4</strain>
    </source>
</reference>
<feature type="domain" description="ABC transporter" evidence="9">
    <location>
        <begin position="582"/>
        <end position="793"/>
    </location>
</feature>
<dbReference type="RefSeq" id="WP_144118203.1">
    <property type="nucleotide sequence ID" value="NZ_JACHGE010000013.1"/>
</dbReference>
<feature type="transmembrane region" description="Helical" evidence="8">
    <location>
        <begin position="267"/>
        <end position="291"/>
    </location>
</feature>
<sequence length="794" mass="91777">MIDQQIRNNDCGISAVKTVYNILHKNVSRQYIKDEVFLNQEGSRMSDLKTFFDDNGCESNFSLLDVNTTKNNTAYFKDLFPFIIPVKHKKELHYIVINGIKRGRLKVYDSNRVKTYYITLQKLKKIAHYSDSYLDQVSMTERLNIIINSELETYKVDKSKALRDNDVTTLFNKLMYFGYYQENYPFTDKKLEKKFLEDLIFDQDLLAIPEHFKTLGLNKSKIKVKAPLILTVKAKDKRPIVHPDYPDNEESMYLKLLRGLKSDRKLWYIYIFTAIFAASVTQLAVFVNQILIDKVLPSFQLNILILFVIGVAIFRIFNIVISLYKKFISIHLGNILDKYFLGTFDQKLNDFSIRFIQNFRRGDLTERLSDSRKLKDFFLRFFTRILVDIVVSIYSLILLLFIDWQLTSIVLVVMVLFYIWFRIMTPILKTNEMKRFAIKANYFSTMIEKIEGIQVIKSFKIENVFSEKVNDNIDELIKIQTKVKYYSIFNSTVVSLITLFAGLTILTLLSKDAILHQTITLGQIITFLALSSKIFGSLSSILSENLTLQENLVILKRYFDFNEKAEAQSTEKAITNVDVTTVDFNHVGFEYMPGTPILHDININISKGEKIKIEGKNGSGKSTFCKILALLYSPTKGAIKVNDVDVKLYDKNTIRDNVLLVSNEDILFNESLLYNITFGKTIDAYEVIHMAKKIDFYEFIISNDEGLDYKISENGKNLSTGQRKKILLLRALLSNASIIMLDEVLSGIDTESRVVIEKTLMDSKKAFLIISHEAVSHMKFDKTYVLDNGKLMLQ</sequence>
<dbReference type="GO" id="GO:0006508">
    <property type="term" value="P:proteolysis"/>
    <property type="evidence" value="ECO:0007669"/>
    <property type="project" value="InterPro"/>
</dbReference>
<dbReference type="InterPro" id="IPR005074">
    <property type="entry name" value="Peptidase_C39"/>
</dbReference>
<dbReference type="InterPro" id="IPR036640">
    <property type="entry name" value="ABC1_TM_sf"/>
</dbReference>
<feature type="domain" description="ABC transmembrane type-1" evidence="10">
    <location>
        <begin position="269"/>
        <end position="550"/>
    </location>
</feature>
<dbReference type="PROSITE" id="PS50893">
    <property type="entry name" value="ABC_TRANSPORTER_2"/>
    <property type="match status" value="1"/>
</dbReference>
<dbReference type="Gene3D" id="3.40.50.300">
    <property type="entry name" value="P-loop containing nucleotide triphosphate hydrolases"/>
    <property type="match status" value="1"/>
</dbReference>
<dbReference type="SMART" id="SM00382">
    <property type="entry name" value="AAA"/>
    <property type="match status" value="1"/>
</dbReference>
<evidence type="ECO:0000259" key="11">
    <source>
        <dbReference type="PROSITE" id="PS50990"/>
    </source>
</evidence>
<dbReference type="InterPro" id="IPR003439">
    <property type="entry name" value="ABC_transporter-like_ATP-bd"/>
</dbReference>
<keyword evidence="4" id="KW-0378">Hydrolase</keyword>
<keyword evidence="7 8" id="KW-0472">Membrane</keyword>
<evidence type="ECO:0000259" key="9">
    <source>
        <dbReference type="PROSITE" id="PS50893"/>
    </source>
</evidence>
<gene>
    <name evidence="12" type="ORF">F2B50_17370</name>
    <name evidence="13" type="ORF">FPF71_17370</name>
</gene>
<evidence type="ECO:0000259" key="10">
    <source>
        <dbReference type="PROSITE" id="PS50929"/>
    </source>
</evidence>
<dbReference type="OrthoDB" id="858159at2"/>
<accession>A0A5M7AT04</accession>
<evidence type="ECO:0000313" key="14">
    <source>
        <dbReference type="Proteomes" id="UP000315145"/>
    </source>
</evidence>
<keyword evidence="2 8" id="KW-0812">Transmembrane</keyword>
<protein>
    <submittedName>
        <fullName evidence="12">ATP-binding cassette domain-containing protein</fullName>
    </submittedName>
</protein>
<dbReference type="InterPro" id="IPR011527">
    <property type="entry name" value="ABC1_TM_dom"/>
</dbReference>
<evidence type="ECO:0000256" key="1">
    <source>
        <dbReference type="ARBA" id="ARBA00004651"/>
    </source>
</evidence>
<dbReference type="InterPro" id="IPR027417">
    <property type="entry name" value="P-loop_NTPase"/>
</dbReference>